<keyword evidence="4" id="KW-1185">Reference proteome</keyword>
<dbReference type="InterPro" id="IPR003607">
    <property type="entry name" value="HD/PDEase_dom"/>
</dbReference>
<dbReference type="Gene3D" id="1.10.3090.10">
    <property type="entry name" value="cca-adding enzyme, domain 2"/>
    <property type="match status" value="1"/>
</dbReference>
<dbReference type="NCBIfam" id="TIGR00277">
    <property type="entry name" value="HDIG"/>
    <property type="match status" value="1"/>
</dbReference>
<gene>
    <name evidence="3" type="ORF">SAMN02745702_02033</name>
</gene>
<dbReference type="InterPro" id="IPR006674">
    <property type="entry name" value="HD_domain"/>
</dbReference>
<dbReference type="GO" id="GO:0000166">
    <property type="term" value="F:nucleotide binding"/>
    <property type="evidence" value="ECO:0007669"/>
    <property type="project" value="UniProtKB-KW"/>
</dbReference>
<dbReference type="PANTHER" id="PTHR47545:SF1">
    <property type="entry name" value="MULTIFUNCTIONAL CCA PROTEIN"/>
    <property type="match status" value="1"/>
</dbReference>
<feature type="domain" description="HD" evidence="2">
    <location>
        <begin position="269"/>
        <end position="334"/>
    </location>
</feature>
<dbReference type="AlphaFoldDB" id="A0A1T4WCY4"/>
<dbReference type="EMBL" id="FUYA01000006">
    <property type="protein sequence ID" value="SKA74775.1"/>
    <property type="molecule type" value="Genomic_DNA"/>
</dbReference>
<evidence type="ECO:0000313" key="4">
    <source>
        <dbReference type="Proteomes" id="UP000189733"/>
    </source>
</evidence>
<keyword evidence="1" id="KW-0547">Nucleotide-binding</keyword>
<reference evidence="3 4" key="1">
    <citation type="submission" date="2017-02" db="EMBL/GenBank/DDBJ databases">
        <authorList>
            <person name="Peterson S.W."/>
        </authorList>
    </citation>
    <scope>NUCLEOTIDE SEQUENCE [LARGE SCALE GENOMIC DNA]</scope>
    <source>
        <strain evidence="3 4">DSM 18034</strain>
    </source>
</reference>
<sequence length="443" mass="51090">MDKTYRDAVSICKTIMRNGFEAYVINARLQRELIAETGEAELDIATDMDPEGLDKIFPELTLSENSRFLGKLSEGGVLYRFYPLEAEDSAYPEEYVARLTPRLLKRLGDKGELPPNIACPYTPGIKDRYAGFVDIEQGLVKFSGNADLTLKQDYLRGIRALRFSANYNLPIEHNTWIAIVRGARRILDYVSIADIMDEWRRVEAENMYEFVRLLFDCQILHGLLPEIAALSRVTQLLNREADQEESVFEHTLKLMRHYPEQNPFDWKGTIACLFHDVGKLYTAEYFAGNWHFHQHHQVGAQVTRKILHRLRFTPEDTDLICHLVRHHMRFSSMLTDKGIRRFRALPEHLRLIEMERANVKARKGNYTDFNHNLKMMERTELPEEMLEPLLNGNEIMEFTNLNPGPAVGLIRDALLNAQVSGDVSSVPEAVEFVLGYKENSTKE</sequence>
<dbReference type="InterPro" id="IPR050124">
    <property type="entry name" value="tRNA_CCA-adding_enzyme"/>
</dbReference>
<evidence type="ECO:0000313" key="3">
    <source>
        <dbReference type="EMBL" id="SKA74775.1"/>
    </source>
</evidence>
<dbReference type="OrthoDB" id="14083at2"/>
<organism evidence="3 4">
    <name type="scientific">Desulfobaculum bizertense DSM 18034</name>
    <dbReference type="NCBI Taxonomy" id="1121442"/>
    <lineage>
        <taxon>Bacteria</taxon>
        <taxon>Pseudomonadati</taxon>
        <taxon>Thermodesulfobacteriota</taxon>
        <taxon>Desulfovibrionia</taxon>
        <taxon>Desulfovibrionales</taxon>
        <taxon>Desulfovibrionaceae</taxon>
        <taxon>Desulfobaculum</taxon>
    </lineage>
</organism>
<dbReference type="InterPro" id="IPR006675">
    <property type="entry name" value="HDIG_dom"/>
</dbReference>
<dbReference type="CDD" id="cd00077">
    <property type="entry name" value="HDc"/>
    <property type="match status" value="1"/>
</dbReference>
<dbReference type="Pfam" id="PF01966">
    <property type="entry name" value="HD"/>
    <property type="match status" value="1"/>
</dbReference>
<dbReference type="PANTHER" id="PTHR47545">
    <property type="entry name" value="MULTIFUNCTIONAL CCA PROTEIN"/>
    <property type="match status" value="1"/>
</dbReference>
<dbReference type="Proteomes" id="UP000189733">
    <property type="component" value="Unassembled WGS sequence"/>
</dbReference>
<dbReference type="STRING" id="1121442.SAMN02745702_02033"/>
<accession>A0A1T4WCY4</accession>
<name>A0A1T4WCY4_9BACT</name>
<evidence type="ECO:0000256" key="1">
    <source>
        <dbReference type="ARBA" id="ARBA00022741"/>
    </source>
</evidence>
<protein>
    <submittedName>
        <fullName evidence="3">Poly(A) polymerase</fullName>
    </submittedName>
</protein>
<dbReference type="SUPFAM" id="SSF81891">
    <property type="entry name" value="Poly A polymerase C-terminal region-like"/>
    <property type="match status" value="1"/>
</dbReference>
<proteinExistence type="predicted"/>
<dbReference type="RefSeq" id="WP_078685310.1">
    <property type="nucleotide sequence ID" value="NZ_FUYA01000006.1"/>
</dbReference>
<evidence type="ECO:0000259" key="2">
    <source>
        <dbReference type="Pfam" id="PF01966"/>
    </source>
</evidence>